<dbReference type="PATRIC" id="fig|1303518.3.peg.812"/>
<dbReference type="AlphaFoldDB" id="S0EXV5"/>
<dbReference type="EMBL" id="HF951689">
    <property type="protein sequence ID" value="CCW34628.1"/>
    <property type="molecule type" value="Genomic_DNA"/>
</dbReference>
<feature type="chain" id="PRO_5004486201" description="Carbohydrate-binding domain-containing protein" evidence="1">
    <location>
        <begin position="30"/>
        <end position="1056"/>
    </location>
</feature>
<dbReference type="Proteomes" id="UP000014227">
    <property type="component" value="Chromosome I"/>
</dbReference>
<evidence type="ECO:0000256" key="1">
    <source>
        <dbReference type="SAM" id="SignalP"/>
    </source>
</evidence>
<organism evidence="2 3">
    <name type="scientific">Chthonomonas calidirosea (strain DSM 23976 / ICMP 18418 / T49)</name>
    <dbReference type="NCBI Taxonomy" id="1303518"/>
    <lineage>
        <taxon>Bacteria</taxon>
        <taxon>Bacillati</taxon>
        <taxon>Armatimonadota</taxon>
        <taxon>Chthonomonadia</taxon>
        <taxon>Chthonomonadales</taxon>
        <taxon>Chthonomonadaceae</taxon>
        <taxon>Chthonomonas</taxon>
    </lineage>
</organism>
<dbReference type="STRING" id="454171.CP488_00348"/>
<name>S0EXV5_CHTCT</name>
<feature type="signal peptide" evidence="1">
    <location>
        <begin position="1"/>
        <end position="29"/>
    </location>
</feature>
<dbReference type="eggNOG" id="COG3534">
    <property type="taxonomic scope" value="Bacteria"/>
</dbReference>
<dbReference type="Gene3D" id="3.20.20.80">
    <property type="entry name" value="Glycosidases"/>
    <property type="match status" value="1"/>
</dbReference>
<dbReference type="SUPFAM" id="SSF51445">
    <property type="entry name" value="(Trans)glycosidases"/>
    <property type="match status" value="1"/>
</dbReference>
<evidence type="ECO:0000313" key="3">
    <source>
        <dbReference type="Proteomes" id="UP000014227"/>
    </source>
</evidence>
<dbReference type="OrthoDB" id="777902at2"/>
<dbReference type="RefSeq" id="WP_016482188.1">
    <property type="nucleotide sequence ID" value="NC_021487.1"/>
</dbReference>
<gene>
    <name evidence="2" type="ORF">CCALI_00803</name>
</gene>
<dbReference type="KEGG" id="ccz:CCALI_00803"/>
<sequence length="1056" mass="118240">MNRYRFQHKARFVALLLCLLIGILPACHAQMVEGEDMANFQQTFNVVPHQKNRFLSVVLLKMAGVDNVLTPDEQATFVVQIQNLTDQSLNTLCTPEIIGYGTYGVPGDIWLPHLYRISKTLQKPFTLTLAPKASATYTLQPDIPSRFGGYALVLDFGNYGRIFVTTCIRTFAHSSERIQYPHFCLDADIPATVLKRLGVHAVRFGVGYKPTTDKDWDEWYNNVAQQLKTFQQNDIAVLFMAGGGALYGPTQPLGRPRPWLNDQGVMLDTKFDIAWLPSYDADFQKWCYLFASQFGWPKGPINAFSLWNEPWEGISISGWGADMLRYRDIYWHMAQGILQARKDAGVQVLVGGCDSTSNAVDKLFCDGKDTFTNIFDFVSIHYQGLDSHATVKAWVNHKGPYGRVRIWDTESWVANTDDRVAAVVAGDRAAGYDRAMGVYHGNVCEVQDQYINTPDGKRQYVPNDEVWSTAAAVSAATHFIGERPFERLLFRPGLPWVMVFGGRPDSEGRSDPEDGTVVVVGDLGAEFGAYNLPFWTARGYAELQHKAQLRAQLAALPPNAPAAERQKLITALQTPEPLSGATMTLEVGPYSLYDFYGNPVPPQNGHIVVPLDGRGFFLRGNGEKGSFAALLQAIQHADIQGFEPIATVAHDMTAPISQHPVMRLELTNLLNRPITGRLEVHLGQLHIAAPSTLSFNPNQTKEVDVRVIGGTPTADNTYPLHLVFDAGKDGKTVWDEPMHVNYIAYRTIKVDGDLSDWKGVLPQPLQSDNSNASSLTEQAWFPFKPLPQNVKKGFAVAYLAYDKHYFYFAARIADDTPEPGTLRFATRDDDPFFYPEVCYYPQKDASGKVKLVPLHWPKGVRRYSYRKDPILPAGNAPYFDNVQIAFNVLPQSLKPWYPYPKGTEFGFTTYKDTDYEYALNKVAPQYGGGTEIWRLEYPGMPHKHFYPRQPKSPYDGPVKNGKLVIKQVGNTRIVECAIPWSEIPWVKKRIDAGETIKFSYRVNDGGNPGCMELSRLRSVARINGSFHVDWVEHWANALEFGCQPAPKKATPPGARP</sequence>
<dbReference type="Gene3D" id="2.60.40.1190">
    <property type="match status" value="1"/>
</dbReference>
<keyword evidence="1" id="KW-0732">Signal</keyword>
<reference evidence="3" key="1">
    <citation type="submission" date="2013-03" db="EMBL/GenBank/DDBJ databases">
        <title>Genome sequence of Chthonomonas calidirosea, the first sequenced genome from the Armatimonadetes phylum (formally candidate division OP10).</title>
        <authorList>
            <person name="Lee K.C.Y."/>
            <person name="Morgan X.C."/>
            <person name="Dunfield P.F."/>
            <person name="Tamas I."/>
            <person name="Houghton K.M."/>
            <person name="Vyssotski M."/>
            <person name="Ryan J.L.J."/>
            <person name="Lagutin K."/>
            <person name="McDonald I.R."/>
            <person name="Stott M.B."/>
        </authorList>
    </citation>
    <scope>NUCLEOTIDE SEQUENCE [LARGE SCALE GENOMIC DNA]</scope>
    <source>
        <strain evidence="3">DSM 23976 / ICMP 18418 / T49</strain>
    </source>
</reference>
<keyword evidence="3" id="KW-1185">Reference proteome</keyword>
<dbReference type="InterPro" id="IPR017853">
    <property type="entry name" value="GH"/>
</dbReference>
<dbReference type="SUPFAM" id="SSF49344">
    <property type="entry name" value="CBD9-like"/>
    <property type="match status" value="1"/>
</dbReference>
<proteinExistence type="predicted"/>
<evidence type="ECO:0000313" key="2">
    <source>
        <dbReference type="EMBL" id="CCW34628.1"/>
    </source>
</evidence>
<dbReference type="InParanoid" id="S0EXV5"/>
<dbReference type="HOGENOM" id="CLU_289986_0_0_0"/>
<accession>S0EXV5</accession>
<protein>
    <recommendedName>
        <fullName evidence="4">Carbohydrate-binding domain-containing protein</fullName>
    </recommendedName>
</protein>
<evidence type="ECO:0008006" key="4">
    <source>
        <dbReference type="Google" id="ProtNLM"/>
    </source>
</evidence>